<gene>
    <name evidence="2" type="ORF">BGAL_0035g00390</name>
</gene>
<accession>A0A4V4HVP6</accession>
<feature type="compositionally biased region" description="Polar residues" evidence="1">
    <location>
        <begin position="398"/>
        <end position="415"/>
    </location>
</feature>
<sequence>MGFLDFIRRKIKGSRHENHTSHTQKSSKNTKPDTSYRSEVLNDGSSRGRPQDLQHAKKAPLPSPQKSEHRNEKSDQTRHVKKRSYSVKDRIECIENDIDKWNKENPPSHRVKIDIIILQGLLDINQHLSEPRPSSKIRFICNPEELWNESNLKQLQIACKGKKWHADFLWSPYSLDSDVEKRMFEAIAKDVPVYKSNKDVMIIRRPPPDYRICQRIDRLRDWESEPDLYNSKLSRIVKDIERYIDRNKKQLDATRLKLKRDVTPRDLIGNWQEEYRFDFRKALHSLKGNRVERSEPRGQSGTRIRQESHRVNGPHDSAVSLPTSQRAPSKSRAHNPSNHGSESDTSRSTRPRRMIKQHDSAVSLSGTRERAPSKSQGHRPSDNVTGGVKSIHPRRRTQNSSQPLNQHELQINPNRDTLAKNVPHSRPSITIHSSSEGRERPPSKSPNRKPGRSPRTPRTPKSSQSPQTSVNNNHFYKDTGKTPLPPSLSSSDHGRQKSPARPRSSNRKMTTRERSHGDFPDPSTGQSQSQSHLHVNSHELRLRNSHRDLVDNNHDHYQRQLHSNPQQHSPYVIRKDRYPRPSNEDPNLPSPPGSIDMSWKDGLTPEQIDEIHEQEYKQLKSEDGIS</sequence>
<feature type="compositionally biased region" description="Polar residues" evidence="1">
    <location>
        <begin position="459"/>
        <end position="474"/>
    </location>
</feature>
<feature type="compositionally biased region" description="Basic and acidic residues" evidence="1">
    <location>
        <begin position="510"/>
        <end position="519"/>
    </location>
</feature>
<organism evidence="2 3">
    <name type="scientific">Botrytis galanthina</name>
    <dbReference type="NCBI Taxonomy" id="278940"/>
    <lineage>
        <taxon>Eukaryota</taxon>
        <taxon>Fungi</taxon>
        <taxon>Dikarya</taxon>
        <taxon>Ascomycota</taxon>
        <taxon>Pezizomycotina</taxon>
        <taxon>Leotiomycetes</taxon>
        <taxon>Helotiales</taxon>
        <taxon>Sclerotiniaceae</taxon>
        <taxon>Botrytis</taxon>
    </lineage>
</organism>
<feature type="compositionally biased region" description="Basic and acidic residues" evidence="1">
    <location>
        <begin position="609"/>
        <end position="626"/>
    </location>
</feature>
<protein>
    <submittedName>
        <fullName evidence="2">Uncharacterized protein</fullName>
    </submittedName>
</protein>
<comment type="caution">
    <text evidence="2">The sequence shown here is derived from an EMBL/GenBank/DDBJ whole genome shotgun (WGS) entry which is preliminary data.</text>
</comment>
<feature type="compositionally biased region" description="Basic residues" evidence="1">
    <location>
        <begin position="496"/>
        <end position="506"/>
    </location>
</feature>
<feature type="region of interest" description="Disordered" evidence="1">
    <location>
        <begin position="288"/>
        <end position="537"/>
    </location>
</feature>
<evidence type="ECO:0000256" key="1">
    <source>
        <dbReference type="SAM" id="MobiDB-lite"/>
    </source>
</evidence>
<keyword evidence="3" id="KW-1185">Reference proteome</keyword>
<feature type="region of interest" description="Disordered" evidence="1">
    <location>
        <begin position="1"/>
        <end position="84"/>
    </location>
</feature>
<evidence type="ECO:0000313" key="3">
    <source>
        <dbReference type="Proteomes" id="UP000308671"/>
    </source>
</evidence>
<dbReference type="AlphaFoldDB" id="A0A4V4HVP6"/>
<feature type="compositionally biased region" description="Basic and acidic residues" evidence="1">
    <location>
        <begin position="573"/>
        <end position="583"/>
    </location>
</feature>
<proteinExistence type="predicted"/>
<dbReference type="Proteomes" id="UP000308671">
    <property type="component" value="Unassembled WGS sequence"/>
</dbReference>
<feature type="compositionally biased region" description="Polar residues" evidence="1">
    <location>
        <begin position="523"/>
        <end position="534"/>
    </location>
</feature>
<dbReference type="EMBL" id="PQXL01000035">
    <property type="protein sequence ID" value="THV54076.1"/>
    <property type="molecule type" value="Genomic_DNA"/>
</dbReference>
<dbReference type="OrthoDB" id="3528285at2759"/>
<name>A0A4V4HVP6_9HELO</name>
<feature type="compositionally biased region" description="Polar residues" evidence="1">
    <location>
        <begin position="320"/>
        <end position="340"/>
    </location>
</feature>
<feature type="compositionally biased region" description="Polar residues" evidence="1">
    <location>
        <begin position="560"/>
        <end position="569"/>
    </location>
</feature>
<feature type="region of interest" description="Disordered" evidence="1">
    <location>
        <begin position="557"/>
        <end position="626"/>
    </location>
</feature>
<evidence type="ECO:0000313" key="2">
    <source>
        <dbReference type="EMBL" id="THV54076.1"/>
    </source>
</evidence>
<reference evidence="2 3" key="1">
    <citation type="submission" date="2017-12" db="EMBL/GenBank/DDBJ databases">
        <title>Comparative genomics of Botrytis spp.</title>
        <authorList>
            <person name="Valero-Jimenez C.A."/>
            <person name="Tapia P."/>
            <person name="Veloso J."/>
            <person name="Silva-Moreno E."/>
            <person name="Staats M."/>
            <person name="Valdes J.H."/>
            <person name="Van Kan J.A.L."/>
        </authorList>
    </citation>
    <scope>NUCLEOTIDE SEQUENCE [LARGE SCALE GENOMIC DNA]</scope>
    <source>
        <strain evidence="2 3">MUCL435</strain>
    </source>
</reference>
<feature type="compositionally biased region" description="Basic and acidic residues" evidence="1">
    <location>
        <begin position="66"/>
        <end position="78"/>
    </location>
</feature>